<proteinExistence type="predicted"/>
<accession>A0AAV4NC92</accession>
<evidence type="ECO:0000313" key="2">
    <source>
        <dbReference type="Proteomes" id="UP001054945"/>
    </source>
</evidence>
<gene>
    <name evidence="1" type="ORF">CEXT_740611</name>
</gene>
<name>A0AAV4NC92_CAEEX</name>
<dbReference type="Proteomes" id="UP001054945">
    <property type="component" value="Unassembled WGS sequence"/>
</dbReference>
<comment type="caution">
    <text evidence="1">The sequence shown here is derived from an EMBL/GenBank/DDBJ whole genome shotgun (WGS) entry which is preliminary data.</text>
</comment>
<dbReference type="EMBL" id="BPLR01003112">
    <property type="protein sequence ID" value="GIX81281.1"/>
    <property type="molecule type" value="Genomic_DNA"/>
</dbReference>
<keyword evidence="2" id="KW-1185">Reference proteome</keyword>
<protein>
    <submittedName>
        <fullName evidence="1">Uncharacterized protein</fullName>
    </submittedName>
</protein>
<reference evidence="1 2" key="1">
    <citation type="submission" date="2021-06" db="EMBL/GenBank/DDBJ databases">
        <title>Caerostris extrusa draft genome.</title>
        <authorList>
            <person name="Kono N."/>
            <person name="Arakawa K."/>
        </authorList>
    </citation>
    <scope>NUCLEOTIDE SEQUENCE [LARGE SCALE GENOMIC DNA]</scope>
</reference>
<organism evidence="1 2">
    <name type="scientific">Caerostris extrusa</name>
    <name type="common">Bark spider</name>
    <name type="synonym">Caerostris bankana</name>
    <dbReference type="NCBI Taxonomy" id="172846"/>
    <lineage>
        <taxon>Eukaryota</taxon>
        <taxon>Metazoa</taxon>
        <taxon>Ecdysozoa</taxon>
        <taxon>Arthropoda</taxon>
        <taxon>Chelicerata</taxon>
        <taxon>Arachnida</taxon>
        <taxon>Araneae</taxon>
        <taxon>Araneomorphae</taxon>
        <taxon>Entelegynae</taxon>
        <taxon>Araneoidea</taxon>
        <taxon>Araneidae</taxon>
        <taxon>Caerostris</taxon>
    </lineage>
</organism>
<evidence type="ECO:0000313" key="1">
    <source>
        <dbReference type="EMBL" id="GIX81281.1"/>
    </source>
</evidence>
<sequence length="94" mass="11028">MRISTERPTGSRQPKDLSYEKLRKWSGQVSSENLWSSSVILAPKREVETGAFWVDYCQLNKITKQRCLASYWRYSGLFERYFSSMIPLLVLLTN</sequence>
<dbReference type="AlphaFoldDB" id="A0AAV4NC92"/>